<keyword evidence="2" id="KW-1185">Reference proteome</keyword>
<reference evidence="1 2" key="1">
    <citation type="submission" date="2018-12" db="EMBL/GenBank/DDBJ databases">
        <title>Genome sequencing of Prevotella sp. KCOM 3155 (= JS262).</title>
        <authorList>
            <person name="Kook J.-K."/>
            <person name="Park S.-N."/>
            <person name="Lim Y.K."/>
        </authorList>
    </citation>
    <scope>NUCLEOTIDE SEQUENCE [LARGE SCALE GENOMIC DNA]</scope>
    <source>
        <strain evidence="1 2">KCOM 3155</strain>
    </source>
</reference>
<name>A0A432LKN7_9BACT</name>
<proteinExistence type="predicted"/>
<evidence type="ECO:0000313" key="2">
    <source>
        <dbReference type="Proteomes" id="UP000278983"/>
    </source>
</evidence>
<dbReference type="Gene3D" id="3.90.550.20">
    <property type="match status" value="1"/>
</dbReference>
<dbReference type="SUPFAM" id="SSF53448">
    <property type="entry name" value="Nucleotide-diphospho-sugar transferases"/>
    <property type="match status" value="1"/>
</dbReference>
<evidence type="ECO:0000313" key="1">
    <source>
        <dbReference type="EMBL" id="RUL59380.1"/>
    </source>
</evidence>
<dbReference type="EMBL" id="RYYU01000001">
    <property type="protein sequence ID" value="RUL59380.1"/>
    <property type="molecule type" value="Genomic_DNA"/>
</dbReference>
<dbReference type="RefSeq" id="WP_126678538.1">
    <property type="nucleotide sequence ID" value="NZ_RYYU01000001.1"/>
</dbReference>
<gene>
    <name evidence="1" type="ORF">EHV08_06160</name>
</gene>
<comment type="caution">
    <text evidence="1">The sequence shown here is derived from an EMBL/GenBank/DDBJ whole genome shotgun (WGS) entry which is preliminary data.</text>
</comment>
<dbReference type="AlphaFoldDB" id="A0A432LKN7"/>
<dbReference type="OrthoDB" id="9802881at2"/>
<dbReference type="Pfam" id="PF05704">
    <property type="entry name" value="Caps_synth"/>
    <property type="match status" value="1"/>
</dbReference>
<dbReference type="GO" id="GO:0016757">
    <property type="term" value="F:glycosyltransferase activity"/>
    <property type="evidence" value="ECO:0007669"/>
    <property type="project" value="InterPro"/>
</dbReference>
<protein>
    <submittedName>
        <fullName evidence="1">Capsular biosynthesis protein</fullName>
    </submittedName>
</protein>
<accession>A0A432LKN7</accession>
<dbReference type="InterPro" id="IPR008441">
    <property type="entry name" value="AfumC-like_glycosyl_Trfase"/>
</dbReference>
<sequence length="320" mass="38070">MDIKKLITKFRQLGGFTLLREYARIGALHILVKEIVRIQRKGLPPKEIYPALERKVQPILRKRYEKTMHGLIEKYNTVNPEQKRSDKIWFCWLQGMENAPLLVKACYESQKRNLVGKKIELISYDTYGQFIELPDYIVKKHKQGKIPHPQFSDLIRLELLIKYGGTWIDSTVLCTGNNFPEKVLDSDLFLFQYRDAQTNKIVGFSNWFITSCTNNRVLLVLREMLYQYWRDYDCVIDYYIFHLFFSMIINECPEEMSKMLKNNNSVTLMLGKRITHKYDDVWMKKLTSACAFHKLNYRIKPDNRNAEPTFYDKIIETYIV</sequence>
<dbReference type="InterPro" id="IPR029044">
    <property type="entry name" value="Nucleotide-diphossugar_trans"/>
</dbReference>
<organism evidence="1 2">
    <name type="scientific">Prevotella koreensis</name>
    <dbReference type="NCBI Taxonomy" id="2490854"/>
    <lineage>
        <taxon>Bacteria</taxon>
        <taxon>Pseudomonadati</taxon>
        <taxon>Bacteroidota</taxon>
        <taxon>Bacteroidia</taxon>
        <taxon>Bacteroidales</taxon>
        <taxon>Prevotellaceae</taxon>
        <taxon>Prevotella</taxon>
    </lineage>
</organism>
<dbReference type="Proteomes" id="UP000278983">
    <property type="component" value="Unassembled WGS sequence"/>
</dbReference>